<dbReference type="PRINTS" id="PR01535">
    <property type="entry name" value="VOMERONASL2R"/>
</dbReference>
<organism evidence="16 17">
    <name type="scientific">Thamnophis sirtalis</name>
    <dbReference type="NCBI Taxonomy" id="35019"/>
    <lineage>
        <taxon>Eukaryota</taxon>
        <taxon>Metazoa</taxon>
        <taxon>Chordata</taxon>
        <taxon>Craniata</taxon>
        <taxon>Vertebrata</taxon>
        <taxon>Euteleostomi</taxon>
        <taxon>Lepidosauria</taxon>
        <taxon>Squamata</taxon>
        <taxon>Bifurcata</taxon>
        <taxon>Unidentata</taxon>
        <taxon>Episquamata</taxon>
        <taxon>Toxicofera</taxon>
        <taxon>Serpentes</taxon>
        <taxon>Colubroidea</taxon>
        <taxon>Colubridae</taxon>
        <taxon>Natricinae</taxon>
        <taxon>Thamnophis</taxon>
    </lineage>
</organism>
<dbReference type="InterPro" id="IPR000477">
    <property type="entry name" value="RT_dom"/>
</dbReference>
<keyword evidence="10 14" id="KW-0472">Membrane</keyword>
<evidence type="ECO:0000256" key="3">
    <source>
        <dbReference type="ARBA" id="ARBA00010879"/>
    </source>
</evidence>
<keyword evidence="9" id="KW-0297">G-protein coupled receptor</keyword>
<evidence type="ECO:0000313" key="17">
    <source>
        <dbReference type="RefSeq" id="XP_013917854.1"/>
    </source>
</evidence>
<dbReference type="GeneID" id="106545737"/>
<dbReference type="InterPro" id="IPR000068">
    <property type="entry name" value="GPCR_3_Ca_sens_rcpt-rel"/>
</dbReference>
<feature type="transmembrane region" description="Helical" evidence="14">
    <location>
        <begin position="787"/>
        <end position="810"/>
    </location>
</feature>
<evidence type="ECO:0000256" key="10">
    <source>
        <dbReference type="ARBA" id="ARBA00023136"/>
    </source>
</evidence>
<dbReference type="Gene3D" id="3.40.50.2300">
    <property type="match status" value="3"/>
</dbReference>
<evidence type="ECO:0000256" key="6">
    <source>
        <dbReference type="ARBA" id="ARBA00022692"/>
    </source>
</evidence>
<dbReference type="Pfam" id="PF01094">
    <property type="entry name" value="ANF_receptor"/>
    <property type="match status" value="2"/>
</dbReference>
<dbReference type="PROSITE" id="PS00981">
    <property type="entry name" value="G_PROTEIN_RECEP_F3_3"/>
    <property type="match status" value="1"/>
</dbReference>
<dbReference type="InterPro" id="IPR043128">
    <property type="entry name" value="Rev_trsase/Diguanyl_cyclase"/>
</dbReference>
<feature type="domain" description="G-protein coupled receptors family 3 profile" evidence="15">
    <location>
        <begin position="628"/>
        <end position="836"/>
    </location>
</feature>
<gene>
    <name evidence="17" type="primary">LOC106545737</name>
</gene>
<dbReference type="AlphaFoldDB" id="A0A6I9XPC9"/>
<dbReference type="Gene3D" id="3.10.10.10">
    <property type="entry name" value="HIV Type 1 Reverse Transcriptase, subunit A, domain 1"/>
    <property type="match status" value="1"/>
</dbReference>
<evidence type="ECO:0000256" key="8">
    <source>
        <dbReference type="ARBA" id="ARBA00022989"/>
    </source>
</evidence>
<feature type="transmembrane region" description="Helical" evidence="14">
    <location>
        <begin position="666"/>
        <end position="686"/>
    </location>
</feature>
<dbReference type="InterPro" id="IPR038550">
    <property type="entry name" value="GPCR_3_9-Cys_sf"/>
</dbReference>
<keyword evidence="12" id="KW-0325">Glycoprotein</keyword>
<feature type="transmembrane region" description="Helical" evidence="14">
    <location>
        <begin position="627"/>
        <end position="654"/>
    </location>
</feature>
<dbReference type="SUPFAM" id="SSF56672">
    <property type="entry name" value="DNA/RNA polymerases"/>
    <property type="match status" value="1"/>
</dbReference>
<dbReference type="GO" id="GO:0004523">
    <property type="term" value="F:RNA-DNA hybrid ribonuclease activity"/>
    <property type="evidence" value="ECO:0007669"/>
    <property type="project" value="UniProtKB-EC"/>
</dbReference>
<evidence type="ECO:0000256" key="1">
    <source>
        <dbReference type="ARBA" id="ARBA00004651"/>
    </source>
</evidence>
<evidence type="ECO:0000256" key="12">
    <source>
        <dbReference type="ARBA" id="ARBA00023180"/>
    </source>
</evidence>
<dbReference type="SUPFAM" id="SSF53822">
    <property type="entry name" value="Periplasmic binding protein-like I"/>
    <property type="match status" value="3"/>
</dbReference>
<evidence type="ECO:0000259" key="15">
    <source>
        <dbReference type="PROSITE" id="PS50259"/>
    </source>
</evidence>
<dbReference type="Proteomes" id="UP000504617">
    <property type="component" value="Unplaced"/>
</dbReference>
<dbReference type="InterPro" id="IPR043502">
    <property type="entry name" value="DNA/RNA_pol_sf"/>
</dbReference>
<evidence type="ECO:0000256" key="9">
    <source>
        <dbReference type="ARBA" id="ARBA00023040"/>
    </source>
</evidence>
<dbReference type="Gene3D" id="3.30.70.270">
    <property type="match status" value="1"/>
</dbReference>
<dbReference type="Pfam" id="PF07562">
    <property type="entry name" value="NCD3G"/>
    <property type="match status" value="1"/>
</dbReference>
<keyword evidence="11" id="KW-0675">Receptor</keyword>
<dbReference type="Pfam" id="PF00003">
    <property type="entry name" value="7tm_3"/>
    <property type="match status" value="1"/>
</dbReference>
<dbReference type="Pfam" id="PF00078">
    <property type="entry name" value="RVT_1"/>
    <property type="match status" value="1"/>
</dbReference>
<keyword evidence="5" id="KW-1003">Cell membrane</keyword>
<dbReference type="Gene3D" id="2.10.50.30">
    <property type="entry name" value="GPCR, family 3, nine cysteines domain"/>
    <property type="match status" value="1"/>
</dbReference>
<reference evidence="17" key="1">
    <citation type="submission" date="2025-08" db="UniProtKB">
        <authorList>
            <consortium name="RefSeq"/>
        </authorList>
    </citation>
    <scope>IDENTIFICATION</scope>
    <source>
        <tissue evidence="17">Skeletal muscle</tissue>
    </source>
</reference>
<evidence type="ECO:0000256" key="4">
    <source>
        <dbReference type="ARBA" id="ARBA00012180"/>
    </source>
</evidence>
<name>A0A6I9XPC9_9SAUR</name>
<keyword evidence="6 14" id="KW-0812">Transmembrane</keyword>
<comment type="subcellular location">
    <subcellularLocation>
        <location evidence="1">Cell membrane</location>
        <topology evidence="1">Multi-pass membrane protein</topology>
    </subcellularLocation>
</comment>
<comment type="similarity">
    <text evidence="2">Belongs to the G-protein coupled receptor 3 family.</text>
</comment>
<dbReference type="PRINTS" id="PR00248">
    <property type="entry name" value="GPCRMGR"/>
</dbReference>
<dbReference type="InterPro" id="IPR011500">
    <property type="entry name" value="GPCR_3_9-Cys_dom"/>
</dbReference>
<dbReference type="InterPro" id="IPR000337">
    <property type="entry name" value="GPCR_3"/>
</dbReference>
<dbReference type="GO" id="GO:0005886">
    <property type="term" value="C:plasma membrane"/>
    <property type="evidence" value="ECO:0007669"/>
    <property type="project" value="UniProtKB-SubCell"/>
</dbReference>
<comment type="similarity">
    <text evidence="3">Belongs to the beta type-B retroviral polymerase family. HERV class-II K(HML-2) pol subfamily.</text>
</comment>
<evidence type="ECO:0000256" key="13">
    <source>
        <dbReference type="ARBA" id="ARBA00023224"/>
    </source>
</evidence>
<evidence type="ECO:0000256" key="2">
    <source>
        <dbReference type="ARBA" id="ARBA00007242"/>
    </source>
</evidence>
<dbReference type="InterPro" id="IPR017979">
    <property type="entry name" value="GPCR_3_CS"/>
</dbReference>
<accession>A0A6I9XPC9</accession>
<keyword evidence="13" id="KW-0807">Transducer</keyword>
<dbReference type="PROSITE" id="PS50259">
    <property type="entry name" value="G_PROTEIN_RECEP_F3_4"/>
    <property type="match status" value="1"/>
</dbReference>
<keyword evidence="8 14" id="KW-1133">Transmembrane helix</keyword>
<dbReference type="FunFam" id="2.10.50.30:FF:000002">
    <property type="entry name" value="Vomeronasal 2 receptor, h1"/>
    <property type="match status" value="1"/>
</dbReference>
<dbReference type="EC" id="3.1.26.4" evidence="4"/>
<dbReference type="CDD" id="cd01647">
    <property type="entry name" value="RT_LTR"/>
    <property type="match status" value="1"/>
</dbReference>
<keyword evidence="16" id="KW-1185">Reference proteome</keyword>
<dbReference type="RefSeq" id="XP_013917854.1">
    <property type="nucleotide sequence ID" value="XM_014062379.1"/>
</dbReference>
<evidence type="ECO:0000256" key="7">
    <source>
        <dbReference type="ARBA" id="ARBA00022729"/>
    </source>
</evidence>
<feature type="transmembrane region" description="Helical" evidence="14">
    <location>
        <begin position="743"/>
        <end position="761"/>
    </location>
</feature>
<dbReference type="InterPro" id="IPR017978">
    <property type="entry name" value="GPCR_3_C"/>
</dbReference>
<evidence type="ECO:0000256" key="14">
    <source>
        <dbReference type="SAM" id="Phobius"/>
    </source>
</evidence>
<sequence>MLVSYAFASEALSDKIQFPFVYRMVPKEEHLYHMIAKLLQHFGWNWVSLVSPDTYNGERFMRTLSPVLTRNEICVAFSLKIQGHKAFPLLPLEALFMWNNVTVFIYYAEVRFFYGIIRTLQVMVTTIFKIPIVGKIWITTALWDLTLNFAYGIFANKEIHGLFSFMCHQEKRVTNDNFQTFFDTMNKFGLAAFECVLSKAPLSVKWRRRCKKQEILEVPSEEFVERIFSMDSYRISSLVQVVARAIDRARSWRTHKIRPGGGALLMQSFIASYLISLLLDSFCPAEKTVLFEMPSRVAMKKGILVDIIKSQKFLLLLLLVLLSSATGDRKCLLNFVKDSNAVYTYYQSGDLNIGGISSATTVKLKPAVFYKPPVTSLEGVGPFIFWNLLSFSFATEEINQNAKLLSNVTLGYNFYDNYYEAGMTYDAMADLLSTGEASVPNYSCGKARNLLAMIEGVESEASSQISIMSSIYKIPQLHPFLGNTQFYNSSLEGVYLDDKGELSASFDIVKWETFSNHATRATKFGEIHRHWGSSETNFILDQDRWSRHFSQTFRHSRCTRRCHPGEAKTVLEGKPLCCYGCSLCAKGTISNQEDADYCSKCPADQHPDEAQVQCLPKIHTFLSYKDYLGIFLTSFALFFCLITAFVLIIFIKYLETPLVKANNQDLSFVLLISLLFSFLSSFLFIGQPRTTTCLLRQTVFSIIFSVAVSSVLAKTVTVVLAFLATKPGSKARKWLGKSLANSIIISCSGIQMVMCTFWLGISPPFPESDMQSQSGEIILQCNEGSVAMFYGALSYMGFQAAVCFVVAFLARNLPGAFNEAKLITFSMLINQDPQVWPNVTLGYDIYENYYHPRMTAEALADLLSTGQANVPNYICGREKRLLAVIEGVESDISEQISTMMSLYKMPQVSHGFVSEKLNDKTQFPFIYRMVPKEEYLYWGIAKLLQHFGWNWLHPFLGDSHFYNTCMEGVFLDEKGDLAAKFDTVNWVTFPNESFNAVKFGRIDRPWGSKDLEFILDQEAMNWPQRFNQDMLNHLAKGKVFTKLDLREAYYQIQIREGDEWKTAFNYPMGIFWFMPFGLQGAPAGFMQFINKVLHEHLYKRVLAYLNDILTFMGPWRNM</sequence>
<protein>
    <recommendedName>
        <fullName evidence="4">ribonuclease H</fullName>
        <ecNumber evidence="4">3.1.26.4</ecNumber>
    </recommendedName>
</protein>
<feature type="transmembrane region" description="Helical" evidence="14">
    <location>
        <begin position="698"/>
        <end position="723"/>
    </location>
</feature>
<dbReference type="KEGG" id="tsr:106545737"/>
<keyword evidence="7" id="KW-0732">Signal</keyword>
<dbReference type="GO" id="GO:0004930">
    <property type="term" value="F:G protein-coupled receptor activity"/>
    <property type="evidence" value="ECO:0007669"/>
    <property type="project" value="UniProtKB-KW"/>
</dbReference>
<dbReference type="InterPro" id="IPR001828">
    <property type="entry name" value="ANF_lig-bd_rcpt"/>
</dbReference>
<dbReference type="InterPro" id="IPR028082">
    <property type="entry name" value="Peripla_BP_I"/>
</dbReference>
<evidence type="ECO:0000313" key="16">
    <source>
        <dbReference type="Proteomes" id="UP000504617"/>
    </source>
</evidence>
<proteinExistence type="inferred from homology"/>
<evidence type="ECO:0000256" key="5">
    <source>
        <dbReference type="ARBA" id="ARBA00022475"/>
    </source>
</evidence>
<evidence type="ECO:0000256" key="11">
    <source>
        <dbReference type="ARBA" id="ARBA00023170"/>
    </source>
</evidence>
<dbReference type="PANTHER" id="PTHR24061">
    <property type="entry name" value="CALCIUM-SENSING RECEPTOR-RELATED"/>
    <property type="match status" value="1"/>
</dbReference>
<dbReference type="InterPro" id="IPR004073">
    <property type="entry name" value="GPCR_3_vmron_rcpt_2"/>
</dbReference>
<dbReference type="PANTHER" id="PTHR24061:SF599">
    <property type="entry name" value="G-PROTEIN COUPLED RECEPTORS FAMILY 3 PROFILE DOMAIN-CONTAINING PROTEIN"/>
    <property type="match status" value="1"/>
</dbReference>
<dbReference type="OrthoDB" id="5984008at2759"/>